<sequence length="311" mass="36049">MKNYQKLLAEINMPNLKFLGKGMQSTVFELDKDYVLKIYGVDIGIKNLKRLKSFYESLDTEDVTFHTPLLTDIKEVGTKLLVTEKKLQGRCPGMDAFKDFPATSLKKYLSSYVESLFSIQRIKTSFLNIAEPLDLTGDFFTHKSYKNWEELITTALKVKYFKNQDIFDLKVKNAPQLIEKLINKVQSFYVGNNYLIHGDFFPANTMINEDMKITSLLDFGILTTIGDPIFDIALGATFSDMYGQVTHFKIKEFVWGLVKERISKEDYDRTQIYILIYSFISANMYRTNDPTDGHFTWCINNLNNSKFLKFL</sequence>
<dbReference type="Proteomes" id="UP000178681">
    <property type="component" value="Unassembled WGS sequence"/>
</dbReference>
<proteinExistence type="predicted"/>
<dbReference type="EMBL" id="MFJG01000005">
    <property type="protein sequence ID" value="OGG07422.1"/>
    <property type="molecule type" value="Genomic_DNA"/>
</dbReference>
<dbReference type="PROSITE" id="PS50011">
    <property type="entry name" value="PROTEIN_KINASE_DOM"/>
    <property type="match status" value="1"/>
</dbReference>
<dbReference type="Gene3D" id="3.90.1200.10">
    <property type="match status" value="1"/>
</dbReference>
<dbReference type="AlphaFoldDB" id="A0A1F5Z5J7"/>
<dbReference type="InterPro" id="IPR000719">
    <property type="entry name" value="Prot_kinase_dom"/>
</dbReference>
<dbReference type="InterPro" id="IPR011009">
    <property type="entry name" value="Kinase-like_dom_sf"/>
</dbReference>
<organism evidence="2 3">
    <name type="scientific">Candidatus Gottesmanbacteria bacterium RIFCSPHIGHO2_01_FULL_42_12</name>
    <dbReference type="NCBI Taxonomy" id="1798377"/>
    <lineage>
        <taxon>Bacteria</taxon>
        <taxon>Candidatus Gottesmaniibacteriota</taxon>
    </lineage>
</organism>
<dbReference type="GO" id="GO:0004672">
    <property type="term" value="F:protein kinase activity"/>
    <property type="evidence" value="ECO:0007669"/>
    <property type="project" value="InterPro"/>
</dbReference>
<dbReference type="STRING" id="1798377.A2872_02365"/>
<dbReference type="Pfam" id="PF01636">
    <property type="entry name" value="APH"/>
    <property type="match status" value="1"/>
</dbReference>
<dbReference type="SUPFAM" id="SSF56112">
    <property type="entry name" value="Protein kinase-like (PK-like)"/>
    <property type="match status" value="1"/>
</dbReference>
<dbReference type="GO" id="GO:0005524">
    <property type="term" value="F:ATP binding"/>
    <property type="evidence" value="ECO:0007669"/>
    <property type="project" value="InterPro"/>
</dbReference>
<dbReference type="Gene3D" id="3.30.200.150">
    <property type="match status" value="1"/>
</dbReference>
<gene>
    <name evidence="2" type="ORF">A2872_02365</name>
</gene>
<dbReference type="InterPro" id="IPR002575">
    <property type="entry name" value="Aminoglycoside_PTrfase"/>
</dbReference>
<feature type="domain" description="Protein kinase" evidence="1">
    <location>
        <begin position="13"/>
        <end position="311"/>
    </location>
</feature>
<evidence type="ECO:0000313" key="3">
    <source>
        <dbReference type="Proteomes" id="UP000178681"/>
    </source>
</evidence>
<name>A0A1F5Z5J7_9BACT</name>
<accession>A0A1F5Z5J7</accession>
<evidence type="ECO:0000313" key="2">
    <source>
        <dbReference type="EMBL" id="OGG07422.1"/>
    </source>
</evidence>
<evidence type="ECO:0000259" key="1">
    <source>
        <dbReference type="PROSITE" id="PS50011"/>
    </source>
</evidence>
<reference evidence="2 3" key="1">
    <citation type="journal article" date="2016" name="Nat. Commun.">
        <title>Thousands of microbial genomes shed light on interconnected biogeochemical processes in an aquifer system.</title>
        <authorList>
            <person name="Anantharaman K."/>
            <person name="Brown C.T."/>
            <person name="Hug L.A."/>
            <person name="Sharon I."/>
            <person name="Castelle C.J."/>
            <person name="Probst A.J."/>
            <person name="Thomas B.C."/>
            <person name="Singh A."/>
            <person name="Wilkins M.J."/>
            <person name="Karaoz U."/>
            <person name="Brodie E.L."/>
            <person name="Williams K.H."/>
            <person name="Hubbard S.S."/>
            <person name="Banfield J.F."/>
        </authorList>
    </citation>
    <scope>NUCLEOTIDE SEQUENCE [LARGE SCALE GENOMIC DNA]</scope>
</reference>
<protein>
    <recommendedName>
        <fullName evidence="1">Protein kinase domain-containing protein</fullName>
    </recommendedName>
</protein>
<comment type="caution">
    <text evidence="2">The sequence shown here is derived from an EMBL/GenBank/DDBJ whole genome shotgun (WGS) entry which is preliminary data.</text>
</comment>